<evidence type="ECO:0000313" key="2">
    <source>
        <dbReference type="Proteomes" id="UP001304671"/>
    </source>
</evidence>
<protein>
    <recommendedName>
        <fullName evidence="3">CRISPR type III-B/RAMP module-associated protein Cmr5</fullName>
    </recommendedName>
</protein>
<dbReference type="InterPro" id="IPR023101">
    <property type="entry name" value="AF1862-like_dom_sf"/>
</dbReference>
<comment type="caution">
    <text evidence="1">The sequence shown here is derived from an EMBL/GenBank/DDBJ whole genome shotgun (WGS) entry which is preliminary data.</text>
</comment>
<dbReference type="SUPFAM" id="SSF158568">
    <property type="entry name" value="AF1862-like"/>
    <property type="match status" value="1"/>
</dbReference>
<dbReference type="EMBL" id="JAYFUL010000051">
    <property type="protein sequence ID" value="MEA5260330.1"/>
    <property type="molecule type" value="Genomic_DNA"/>
</dbReference>
<organism evidence="1 2">
    <name type="scientific">Arcicella aquatica</name>
    <dbReference type="NCBI Taxonomy" id="217141"/>
    <lineage>
        <taxon>Bacteria</taxon>
        <taxon>Pseudomonadati</taxon>
        <taxon>Bacteroidota</taxon>
        <taxon>Cytophagia</taxon>
        <taxon>Cytophagales</taxon>
        <taxon>Flectobacillaceae</taxon>
        <taxon>Arcicella</taxon>
    </lineage>
</organism>
<name>A0ABU5QU00_9BACT</name>
<evidence type="ECO:0000313" key="1">
    <source>
        <dbReference type="EMBL" id="MEA5260330.1"/>
    </source>
</evidence>
<gene>
    <name evidence="1" type="ORF">VB264_21200</name>
</gene>
<accession>A0ABU5QU00</accession>
<evidence type="ECO:0008006" key="3">
    <source>
        <dbReference type="Google" id="ProtNLM"/>
    </source>
</evidence>
<keyword evidence="2" id="KW-1185">Reference proteome</keyword>
<dbReference type="RefSeq" id="WP_323252746.1">
    <property type="nucleotide sequence ID" value="NZ_JAYFUL010000051.1"/>
</dbReference>
<sequence length="137" mass="15772">MKKEIIINNMDKAYTGIEASFAKNKKEEILKEYNGYAASFCTTLRQLGLMAALLNYFEADLYYHPKQSNSKLEKPSGHHLIDVLAKMFGKDDTMNFIQDVFESAKKTDKADYKKKEKLAAEYAITIKKTLRLFKLQS</sequence>
<proteinExistence type="predicted"/>
<reference evidence="1 2" key="1">
    <citation type="submission" date="2023-12" db="EMBL/GenBank/DDBJ databases">
        <title>Novel species of the genus Arcicella isolated from rivers.</title>
        <authorList>
            <person name="Lu H."/>
        </authorList>
    </citation>
    <scope>NUCLEOTIDE SEQUENCE [LARGE SCALE GENOMIC DNA]</scope>
    <source>
        <strain evidence="1 2">LMG 21963</strain>
    </source>
</reference>
<dbReference type="Proteomes" id="UP001304671">
    <property type="component" value="Unassembled WGS sequence"/>
</dbReference>